<feature type="transmembrane region" description="Helical" evidence="3">
    <location>
        <begin position="265"/>
        <end position="287"/>
    </location>
</feature>
<feature type="region of interest" description="Disordered" evidence="2">
    <location>
        <begin position="135"/>
        <end position="165"/>
    </location>
</feature>
<comment type="similarity">
    <text evidence="1">Belongs to the multi antimicrobial extrusion (MATE) (TC 2.A.66.1) family.</text>
</comment>
<feature type="transmembrane region" description="Helical" evidence="3">
    <location>
        <begin position="476"/>
        <end position="496"/>
    </location>
</feature>
<dbReference type="InterPro" id="IPR002528">
    <property type="entry name" value="MATE_fam"/>
</dbReference>
<evidence type="ECO:0000256" key="2">
    <source>
        <dbReference type="SAM" id="MobiDB-lite"/>
    </source>
</evidence>
<dbReference type="AlphaFoldDB" id="A0A7S1B8I3"/>
<name>A0A7S1B8I3_9STRA</name>
<keyword evidence="3" id="KW-1133">Transmembrane helix</keyword>
<feature type="transmembrane region" description="Helical" evidence="3">
    <location>
        <begin position="198"/>
        <end position="217"/>
    </location>
</feature>
<evidence type="ECO:0008006" key="5">
    <source>
        <dbReference type="Google" id="ProtNLM"/>
    </source>
</evidence>
<reference evidence="4" key="1">
    <citation type="submission" date="2021-01" db="EMBL/GenBank/DDBJ databases">
        <authorList>
            <person name="Corre E."/>
            <person name="Pelletier E."/>
            <person name="Niang G."/>
            <person name="Scheremetjew M."/>
            <person name="Finn R."/>
            <person name="Kale V."/>
            <person name="Holt S."/>
            <person name="Cochrane G."/>
            <person name="Meng A."/>
            <person name="Brown T."/>
            <person name="Cohen L."/>
        </authorList>
    </citation>
    <scope>NUCLEOTIDE SEQUENCE</scope>
    <source>
        <strain evidence="4">308</strain>
    </source>
</reference>
<dbReference type="NCBIfam" id="TIGR00797">
    <property type="entry name" value="matE"/>
    <property type="match status" value="1"/>
</dbReference>
<feature type="compositionally biased region" description="Acidic residues" evidence="2">
    <location>
        <begin position="141"/>
        <end position="159"/>
    </location>
</feature>
<feature type="transmembrane region" description="Helical" evidence="3">
    <location>
        <begin position="293"/>
        <end position="317"/>
    </location>
</feature>
<sequence>MGCCSFSLRSLWREYREQLRISIPTTFNLIIFRLPWLITLHMVGSAPTTTAPQLAAVILATTLTNIMGHSLVVGLSSALTTLTLQARGMARFKFVTGLDADNNLNAINFSFPPIKMRGLNTGGLNNNVAHKRLHLSKEESDSCSEESDERSSDSEDENEVTSSLDSREATNELLFDSCLSLLESATVLPRTYLYRALFLHYAIAISIGSLWLTPGIVQNLLTKFGIGKDVALMAHGYLQRLTPAFWLSTFNSTMVAWFQALGMTYVPAIVALIIAVIHVPINLYFIYKLEMGYIGTAYATVCSQIIQLFILCTYTWGTRLGRDRILRAMGVTYQSRSFWEDAKHALFSRSDALDYLQLALPGIILISQSWASDCIILLAGRFRPINMSFFAVGSMAIYQGINSFFIVFPLGVSTATSARVGSLLGAGDPRGARVACDCAVISAGILCSMIAVIIYFSPRKFLPFLFSSDVRIVEQTARIIPLSCVYLVAGGIQSALSGTIKGCGRQCIAAPIVVASYWFLAIPVSWWLSFDKNSGIMCEDDFSCGVVGLATGLAIGTIMHCFLLFILVYVATDWDYEAHRAHDSIAFERNTNGNKKKLTKRLSLRAGRYFQVGDSEGDGMNASTSFVGIQGEVHVEHIFNSCLESGLEMTTKKVLERI</sequence>
<feature type="transmembrane region" description="Helical" evidence="3">
    <location>
        <begin position="548"/>
        <end position="570"/>
    </location>
</feature>
<feature type="transmembrane region" description="Helical" evidence="3">
    <location>
        <begin position="237"/>
        <end position="258"/>
    </location>
</feature>
<dbReference type="GO" id="GO:0015297">
    <property type="term" value="F:antiporter activity"/>
    <property type="evidence" value="ECO:0007669"/>
    <property type="project" value="InterPro"/>
</dbReference>
<dbReference type="EMBL" id="HBFR01008079">
    <property type="protein sequence ID" value="CAD8878652.1"/>
    <property type="molecule type" value="Transcribed_RNA"/>
</dbReference>
<protein>
    <recommendedName>
        <fullName evidence="5">Multidrug and toxic compound extrusion protein</fullName>
    </recommendedName>
</protein>
<feature type="transmembrane region" description="Helical" evidence="3">
    <location>
        <begin position="21"/>
        <end position="43"/>
    </location>
</feature>
<proteinExistence type="inferred from homology"/>
<keyword evidence="3" id="KW-0472">Membrane</keyword>
<dbReference type="Pfam" id="PF01554">
    <property type="entry name" value="MatE"/>
    <property type="match status" value="1"/>
</dbReference>
<gene>
    <name evidence="4" type="ORF">CHYS00102_LOCUS5836</name>
</gene>
<dbReference type="PANTHER" id="PTHR11206">
    <property type="entry name" value="MULTIDRUG RESISTANCE PROTEIN"/>
    <property type="match status" value="1"/>
</dbReference>
<dbReference type="GO" id="GO:0016020">
    <property type="term" value="C:membrane"/>
    <property type="evidence" value="ECO:0007669"/>
    <property type="project" value="InterPro"/>
</dbReference>
<feature type="transmembrane region" description="Helical" evidence="3">
    <location>
        <begin position="434"/>
        <end position="456"/>
    </location>
</feature>
<feature type="transmembrane region" description="Helical" evidence="3">
    <location>
        <begin position="358"/>
        <end position="382"/>
    </location>
</feature>
<keyword evidence="3" id="KW-0812">Transmembrane</keyword>
<feature type="transmembrane region" description="Helical" evidence="3">
    <location>
        <begin position="508"/>
        <end position="528"/>
    </location>
</feature>
<feature type="transmembrane region" description="Helical" evidence="3">
    <location>
        <begin position="55"/>
        <end position="84"/>
    </location>
</feature>
<accession>A0A7S1B8I3</accession>
<organism evidence="4">
    <name type="scientific">Corethron hystrix</name>
    <dbReference type="NCBI Taxonomy" id="216773"/>
    <lineage>
        <taxon>Eukaryota</taxon>
        <taxon>Sar</taxon>
        <taxon>Stramenopiles</taxon>
        <taxon>Ochrophyta</taxon>
        <taxon>Bacillariophyta</taxon>
        <taxon>Coscinodiscophyceae</taxon>
        <taxon>Corethrophycidae</taxon>
        <taxon>Corethrales</taxon>
        <taxon>Corethraceae</taxon>
        <taxon>Corethron</taxon>
    </lineage>
</organism>
<evidence type="ECO:0000256" key="1">
    <source>
        <dbReference type="ARBA" id="ARBA00010199"/>
    </source>
</evidence>
<evidence type="ECO:0000256" key="3">
    <source>
        <dbReference type="SAM" id="Phobius"/>
    </source>
</evidence>
<feature type="transmembrane region" description="Helical" evidence="3">
    <location>
        <begin position="388"/>
        <end position="413"/>
    </location>
</feature>
<dbReference type="GO" id="GO:0042910">
    <property type="term" value="F:xenobiotic transmembrane transporter activity"/>
    <property type="evidence" value="ECO:0007669"/>
    <property type="project" value="InterPro"/>
</dbReference>
<evidence type="ECO:0000313" key="4">
    <source>
        <dbReference type="EMBL" id="CAD8878652.1"/>
    </source>
</evidence>